<evidence type="ECO:0000256" key="5">
    <source>
        <dbReference type="ARBA" id="ARBA00012402"/>
    </source>
</evidence>
<evidence type="ECO:0000256" key="6">
    <source>
        <dbReference type="ARBA" id="ARBA00019046"/>
    </source>
</evidence>
<dbReference type="SUPFAM" id="SSF54373">
    <property type="entry name" value="FAD-linked reductases, C-terminal domain"/>
    <property type="match status" value="1"/>
</dbReference>
<dbReference type="NCBIfam" id="NF008845">
    <property type="entry name" value="PRK11883.1-5"/>
    <property type="match status" value="1"/>
</dbReference>
<gene>
    <name evidence="13" type="primary">hemY</name>
    <name evidence="13" type="ORF">BBEV_1100</name>
</gene>
<proteinExistence type="inferred from homology"/>
<dbReference type="RefSeq" id="WP_069364556.1">
    <property type="nucleotide sequence ID" value="NZ_CP012502.1"/>
</dbReference>
<dbReference type="OrthoDB" id="9805195at2"/>
<comment type="catalytic activity">
    <reaction evidence="1">
        <text>coproporphyrinogen III + 3 O2 = coproporphyrin III + 3 H2O2</text>
        <dbReference type="Rhea" id="RHEA:43436"/>
        <dbReference type="ChEBI" id="CHEBI:15379"/>
        <dbReference type="ChEBI" id="CHEBI:16240"/>
        <dbReference type="ChEBI" id="CHEBI:57309"/>
        <dbReference type="ChEBI" id="CHEBI:131725"/>
        <dbReference type="EC" id="1.3.3.15"/>
    </reaction>
    <physiologicalReaction direction="left-to-right" evidence="1">
        <dbReference type="Rhea" id="RHEA:43437"/>
    </physiologicalReaction>
</comment>
<comment type="cofactor">
    <cofactor evidence="2 11">
        <name>FAD</name>
        <dbReference type="ChEBI" id="CHEBI:57692"/>
    </cofactor>
</comment>
<dbReference type="UniPathway" id="UPA00252"/>
<protein>
    <recommendedName>
        <fullName evidence="6 11">Coproporphyrinogen III oxidase</fullName>
        <ecNumber evidence="5 11">1.3.3.15</ecNumber>
    </recommendedName>
</protein>
<keyword evidence="10 11" id="KW-0350">Heme biosynthesis</keyword>
<dbReference type="STRING" id="632773.BBEV_1100"/>
<comment type="function">
    <text evidence="11">Involved in coproporphyrin-dependent heme b biosynthesis. Catalyzes the oxidation of coproporphyrinogen III to coproporphyrin III.</text>
</comment>
<evidence type="ECO:0000256" key="3">
    <source>
        <dbReference type="ARBA" id="ARBA00004744"/>
    </source>
</evidence>
<comment type="similarity">
    <text evidence="4 11">Belongs to the protoporphyrinogen/coproporphyrinogen oxidase family. Coproporphyrinogen III oxidase subfamily.</text>
</comment>
<dbReference type="InterPro" id="IPR002937">
    <property type="entry name" value="Amino_oxidase"/>
</dbReference>
<evidence type="ECO:0000313" key="13">
    <source>
        <dbReference type="EMBL" id="AOM82469.1"/>
    </source>
</evidence>
<organism evidence="13 14">
    <name type="scientific">Salisediminibacterium beveridgei</name>
    <dbReference type="NCBI Taxonomy" id="632773"/>
    <lineage>
        <taxon>Bacteria</taxon>
        <taxon>Bacillati</taxon>
        <taxon>Bacillota</taxon>
        <taxon>Bacilli</taxon>
        <taxon>Bacillales</taxon>
        <taxon>Bacillaceae</taxon>
        <taxon>Salisediminibacterium</taxon>
    </lineage>
</organism>
<dbReference type="PATRIC" id="fig|632773.3.peg.1168"/>
<dbReference type="EC" id="1.3.3.15" evidence="5 11"/>
<dbReference type="InterPro" id="IPR004572">
    <property type="entry name" value="Protoporphyrinogen_oxidase"/>
</dbReference>
<dbReference type="GO" id="GO:0006783">
    <property type="term" value="P:heme biosynthetic process"/>
    <property type="evidence" value="ECO:0007669"/>
    <property type="project" value="UniProtKB-UniRule"/>
</dbReference>
<dbReference type="EMBL" id="CP012502">
    <property type="protein sequence ID" value="AOM82469.1"/>
    <property type="molecule type" value="Genomic_DNA"/>
</dbReference>
<evidence type="ECO:0000259" key="12">
    <source>
        <dbReference type="Pfam" id="PF01593"/>
    </source>
</evidence>
<dbReference type="KEGG" id="bbev:BBEV_1100"/>
<dbReference type="Proteomes" id="UP000094463">
    <property type="component" value="Chromosome"/>
</dbReference>
<accession>A0A1D7QTZ8</accession>
<dbReference type="GO" id="GO:0005737">
    <property type="term" value="C:cytoplasm"/>
    <property type="evidence" value="ECO:0007669"/>
    <property type="project" value="UniProtKB-SubCell"/>
</dbReference>
<dbReference type="AlphaFoldDB" id="A0A1D7QTZ8"/>
<evidence type="ECO:0000256" key="4">
    <source>
        <dbReference type="ARBA" id="ARBA00008310"/>
    </source>
</evidence>
<evidence type="ECO:0000313" key="14">
    <source>
        <dbReference type="Proteomes" id="UP000094463"/>
    </source>
</evidence>
<dbReference type="GO" id="GO:0004729">
    <property type="term" value="F:oxygen-dependent protoporphyrinogen oxidase activity"/>
    <property type="evidence" value="ECO:0007669"/>
    <property type="project" value="UniProtKB-UniRule"/>
</dbReference>
<keyword evidence="8 11" id="KW-0274">FAD</keyword>
<dbReference type="SUPFAM" id="SSF51905">
    <property type="entry name" value="FAD/NAD(P)-binding domain"/>
    <property type="match status" value="1"/>
</dbReference>
<evidence type="ECO:0000256" key="8">
    <source>
        <dbReference type="ARBA" id="ARBA00022827"/>
    </source>
</evidence>
<dbReference type="Gene3D" id="3.90.660.20">
    <property type="entry name" value="Protoporphyrinogen oxidase, mitochondrial, domain 2"/>
    <property type="match status" value="1"/>
</dbReference>
<evidence type="ECO:0000256" key="10">
    <source>
        <dbReference type="ARBA" id="ARBA00023133"/>
    </source>
</evidence>
<name>A0A1D7QTZ8_9BACI</name>
<dbReference type="NCBIfam" id="TIGR00562">
    <property type="entry name" value="proto_IX_ox"/>
    <property type="match status" value="1"/>
</dbReference>
<dbReference type="InterPro" id="IPR036188">
    <property type="entry name" value="FAD/NAD-bd_sf"/>
</dbReference>
<reference evidence="13 14" key="1">
    <citation type="submission" date="2015-08" db="EMBL/GenBank/DDBJ databases">
        <title>The complete genome sequence of Bacillus beveridgei MLTeJB.</title>
        <authorList>
            <person name="Hanson T.E."/>
            <person name="Mesa C."/>
            <person name="Basesman S.M."/>
            <person name="Oremland R.S."/>
        </authorList>
    </citation>
    <scope>NUCLEOTIDE SEQUENCE [LARGE SCALE GENOMIC DNA]</scope>
    <source>
        <strain evidence="13 14">MLTeJB</strain>
    </source>
</reference>
<dbReference type="Gene3D" id="3.50.50.60">
    <property type="entry name" value="FAD/NAD(P)-binding domain"/>
    <property type="match status" value="1"/>
</dbReference>
<evidence type="ECO:0000256" key="9">
    <source>
        <dbReference type="ARBA" id="ARBA00023002"/>
    </source>
</evidence>
<evidence type="ECO:0000256" key="11">
    <source>
        <dbReference type="RuleBase" id="RU364052"/>
    </source>
</evidence>
<comment type="pathway">
    <text evidence="3 11">Porphyrin-containing compound metabolism; protoheme biosynthesis.</text>
</comment>
<dbReference type="InterPro" id="IPR050464">
    <property type="entry name" value="Zeta_carotene_desat/Oxidored"/>
</dbReference>
<dbReference type="PANTHER" id="PTHR42923">
    <property type="entry name" value="PROTOPORPHYRINOGEN OXIDASE"/>
    <property type="match status" value="1"/>
</dbReference>
<keyword evidence="11" id="KW-0963">Cytoplasm</keyword>
<evidence type="ECO:0000256" key="1">
    <source>
        <dbReference type="ARBA" id="ARBA00001755"/>
    </source>
</evidence>
<sequence length="477" mass="52192">MTKRRIAVIGGGMTGLSAAFYLQKAVQNNDLQAECVLYEASDHAGGRIETIKRDGFTIETGPDSFLARKTSMSDLAEEVGLKDDLVPNQGGSFILSRGKLHKMPEGAIMGIPTKWGPFVQTGLFSVKGKARAAFDLVLPRVTKGEEDISLGEFFRKRLGNEVVDNMIDPLLSGIYAGNMDEISLHATFPHFQTLEEKYRSLIVGMKTSMAKRQGGASKQTGAKPKGMFLTFKQGLSSLVTAVESNLDKDMIRFNHQLNSLNRLSSGRYELIFANGHVDIVDEVILTTPHQHVEKLFESEDFGDAFTDMPSTSVATVAMAFPESAVKKDIDGTGFVVSKKTDYRITACTWTHKKWVHAAPQGYALLRAYIGKPGDEGVVNESDETIQSLVLNDLNRIMEIEGEPLFAVVTRWTNSMPQYKVGHKARITAYREALNLRYPGVLLAGASLNGIGLPDCIDQGKAAAKTLVNQNARNIAAL</sequence>
<dbReference type="PANTHER" id="PTHR42923:SF3">
    <property type="entry name" value="PROTOPORPHYRINOGEN OXIDASE"/>
    <property type="match status" value="1"/>
</dbReference>
<keyword evidence="7 11" id="KW-0285">Flavoprotein</keyword>
<keyword evidence="14" id="KW-1185">Reference proteome</keyword>
<comment type="subcellular location">
    <subcellularLocation>
        <location evidence="11">Cytoplasm</location>
    </subcellularLocation>
</comment>
<dbReference type="Pfam" id="PF01593">
    <property type="entry name" value="Amino_oxidase"/>
    <property type="match status" value="1"/>
</dbReference>
<evidence type="ECO:0000256" key="7">
    <source>
        <dbReference type="ARBA" id="ARBA00022630"/>
    </source>
</evidence>
<evidence type="ECO:0000256" key="2">
    <source>
        <dbReference type="ARBA" id="ARBA00001974"/>
    </source>
</evidence>
<keyword evidence="9 11" id="KW-0560">Oxidoreductase</keyword>
<feature type="domain" description="Amine oxidase" evidence="12">
    <location>
        <begin position="13"/>
        <end position="465"/>
    </location>
</feature>
<dbReference type="Gene3D" id="1.10.3110.10">
    <property type="entry name" value="protoporphyrinogen ix oxidase, domain 3"/>
    <property type="match status" value="1"/>
</dbReference>